<evidence type="ECO:0000313" key="2">
    <source>
        <dbReference type="EMBL" id="KIM24813.1"/>
    </source>
</evidence>
<dbReference type="HOGENOM" id="CLU_586838_0_0_1"/>
<feature type="compositionally biased region" description="Polar residues" evidence="1">
    <location>
        <begin position="428"/>
        <end position="442"/>
    </location>
</feature>
<reference evidence="3" key="2">
    <citation type="submission" date="2015-01" db="EMBL/GenBank/DDBJ databases">
        <title>Evolutionary Origins and Diversification of the Mycorrhizal Mutualists.</title>
        <authorList>
            <consortium name="DOE Joint Genome Institute"/>
            <consortium name="Mycorrhizal Genomics Consortium"/>
            <person name="Kohler A."/>
            <person name="Kuo A."/>
            <person name="Nagy L.G."/>
            <person name="Floudas D."/>
            <person name="Copeland A."/>
            <person name="Barry K.W."/>
            <person name="Cichocki N."/>
            <person name="Veneault-Fourrey C."/>
            <person name="LaButti K."/>
            <person name="Lindquist E.A."/>
            <person name="Lipzen A."/>
            <person name="Lundell T."/>
            <person name="Morin E."/>
            <person name="Murat C."/>
            <person name="Riley R."/>
            <person name="Ohm R."/>
            <person name="Sun H."/>
            <person name="Tunlid A."/>
            <person name="Henrissat B."/>
            <person name="Grigoriev I.V."/>
            <person name="Hibbett D.S."/>
            <person name="Martin F."/>
        </authorList>
    </citation>
    <scope>NUCLEOTIDE SEQUENCE [LARGE SCALE GENOMIC DNA]</scope>
    <source>
        <strain evidence="3">MAFF 305830</strain>
    </source>
</reference>
<gene>
    <name evidence="2" type="ORF">M408DRAFT_229474</name>
</gene>
<dbReference type="EMBL" id="KN824320">
    <property type="protein sequence ID" value="KIM24813.1"/>
    <property type="molecule type" value="Genomic_DNA"/>
</dbReference>
<dbReference type="AlphaFoldDB" id="A0A0C2WED5"/>
<organism evidence="2 3">
    <name type="scientific">Serendipita vermifera MAFF 305830</name>
    <dbReference type="NCBI Taxonomy" id="933852"/>
    <lineage>
        <taxon>Eukaryota</taxon>
        <taxon>Fungi</taxon>
        <taxon>Dikarya</taxon>
        <taxon>Basidiomycota</taxon>
        <taxon>Agaricomycotina</taxon>
        <taxon>Agaricomycetes</taxon>
        <taxon>Sebacinales</taxon>
        <taxon>Serendipitaceae</taxon>
        <taxon>Serendipita</taxon>
    </lineage>
</organism>
<protein>
    <submittedName>
        <fullName evidence="2">Uncharacterized protein</fullName>
    </submittedName>
</protein>
<sequence>MHERSFSPFVAFSEGSPSLEDIATATTNATGSLDPLGISSIGNLCWNKSINSIGLVSGTVEDETIPILRRLVTSYLTDTTSKVLILHTDHSAVFGGSCSLLASSWPPPRVLVSPQAPESVFSTCQTFNASVTPISFPDTSLTLRHVLAIFTPPHDMPGSSTVLGAVQYILSQLQEPFDLQRFGELVDGEKWSEEAATFIALRQTLLTKLLSPAGVEDPEDMARQITLVDLTDPVLNSTRLDSVIMDIAVHDFLRHTAERKMIVFNNCQQYLTATSALRRTIESLATAGSGRTASVILSTTDPTAISASPSFLHSLQYVLFGSSYSILHDGFLDRHLPRLSIPREQCGFRRAVLWSPGSTLYLPKNEMPVKKSWNDLVSFIDVTQFEDSMPTAAFSSDTHNKIRDGYQPNYAELSQQTTRFDSSDGGEKSTSLSTPVPSNNDLSFPAPSDEPLSQVYFTHVCLLDGL</sequence>
<reference evidence="2 3" key="1">
    <citation type="submission" date="2014-04" db="EMBL/GenBank/DDBJ databases">
        <authorList>
            <consortium name="DOE Joint Genome Institute"/>
            <person name="Kuo A."/>
            <person name="Zuccaro A."/>
            <person name="Kohler A."/>
            <person name="Nagy L.G."/>
            <person name="Floudas D."/>
            <person name="Copeland A."/>
            <person name="Barry K.W."/>
            <person name="Cichocki N."/>
            <person name="Veneault-Fourrey C."/>
            <person name="LaButti K."/>
            <person name="Lindquist E.A."/>
            <person name="Lipzen A."/>
            <person name="Lundell T."/>
            <person name="Morin E."/>
            <person name="Murat C."/>
            <person name="Sun H."/>
            <person name="Tunlid A."/>
            <person name="Henrissat B."/>
            <person name="Grigoriev I.V."/>
            <person name="Hibbett D.S."/>
            <person name="Martin F."/>
            <person name="Nordberg H.P."/>
            <person name="Cantor M.N."/>
            <person name="Hua S.X."/>
        </authorList>
    </citation>
    <scope>NUCLEOTIDE SEQUENCE [LARGE SCALE GENOMIC DNA]</scope>
    <source>
        <strain evidence="2 3">MAFF 305830</strain>
    </source>
</reference>
<proteinExistence type="predicted"/>
<feature type="region of interest" description="Disordered" evidence="1">
    <location>
        <begin position="418"/>
        <end position="447"/>
    </location>
</feature>
<name>A0A0C2WED5_SERVB</name>
<evidence type="ECO:0000256" key="1">
    <source>
        <dbReference type="SAM" id="MobiDB-lite"/>
    </source>
</evidence>
<dbReference type="Proteomes" id="UP000054097">
    <property type="component" value="Unassembled WGS sequence"/>
</dbReference>
<dbReference type="OrthoDB" id="10636563at2759"/>
<accession>A0A0C2WED5</accession>
<evidence type="ECO:0000313" key="3">
    <source>
        <dbReference type="Proteomes" id="UP000054097"/>
    </source>
</evidence>
<keyword evidence="3" id="KW-1185">Reference proteome</keyword>